<dbReference type="Proteomes" id="UP000317938">
    <property type="component" value="Unassembled WGS sequence"/>
</dbReference>
<proteinExistence type="predicted"/>
<dbReference type="Gene3D" id="2.60.40.10">
    <property type="entry name" value="Immunoglobulins"/>
    <property type="match status" value="1"/>
</dbReference>
<evidence type="ECO:0000313" key="2">
    <source>
        <dbReference type="Proteomes" id="UP000317938"/>
    </source>
</evidence>
<organism evidence="1 2">
    <name type="scientific">Pseudoalteromonas neustonica</name>
    <dbReference type="NCBI Taxonomy" id="1840331"/>
    <lineage>
        <taxon>Bacteria</taxon>
        <taxon>Pseudomonadati</taxon>
        <taxon>Pseudomonadota</taxon>
        <taxon>Gammaproteobacteria</taxon>
        <taxon>Alteromonadales</taxon>
        <taxon>Pseudoalteromonadaceae</taxon>
        <taxon>Pseudoalteromonas</taxon>
    </lineage>
</organism>
<dbReference type="EMBL" id="VNFF01000023">
    <property type="protein sequence ID" value="TVU80565.1"/>
    <property type="molecule type" value="Genomic_DNA"/>
</dbReference>
<keyword evidence="2" id="KW-1185">Reference proteome</keyword>
<protein>
    <recommendedName>
        <fullName evidence="3">Ig-like domain-containing protein</fullName>
    </recommendedName>
</protein>
<reference evidence="1 2" key="1">
    <citation type="submission" date="2019-07" db="EMBL/GenBank/DDBJ databases">
        <title>Diversity of Bacteria from Kongsfjorden, Arctic.</title>
        <authorList>
            <person name="Yu Y."/>
        </authorList>
    </citation>
    <scope>NUCLEOTIDE SEQUENCE [LARGE SCALE GENOMIC DNA]</scope>
    <source>
        <strain evidence="1 2">SM1927</strain>
    </source>
</reference>
<dbReference type="InterPro" id="IPR013783">
    <property type="entry name" value="Ig-like_fold"/>
</dbReference>
<evidence type="ECO:0000313" key="1">
    <source>
        <dbReference type="EMBL" id="TVU80565.1"/>
    </source>
</evidence>
<accession>A0ABY3F9B0</accession>
<name>A0ABY3F9B0_9GAMM</name>
<evidence type="ECO:0008006" key="3">
    <source>
        <dbReference type="Google" id="ProtNLM"/>
    </source>
</evidence>
<comment type="caution">
    <text evidence="1">The sequence shown here is derived from an EMBL/GenBank/DDBJ whole genome shotgun (WGS) entry which is preliminary data.</text>
</comment>
<sequence>MLSKPRLSNSTLANTTEAITSFTPLTFGTYTASVSVTDYAGNTVVKQILIAVSMHDVSWLGTVSGRLVDSLRRGLANVALFSSEAITDSLYFSTDDNGYYQTVIGVGAEKKFSIMGFSSPFMSANVVTDQQVTANHFIIDLGTKTAFIKQNVRIGITACGGYSGPTELELRFNALDFTLEGGELDQRVYSSQTITIGKTSEFSLFAPFLYRVDTDDYPVTWIKNTEKGDYDSKEQWQLDLRANSNDVVEHTFEVCDQLTP</sequence>
<gene>
    <name evidence="1" type="ORF">FQP85_18980</name>
</gene>